<keyword evidence="1" id="KW-0042">Antenna complex</keyword>
<feature type="compositionally biased region" description="Polar residues" evidence="2">
    <location>
        <begin position="26"/>
        <end position="43"/>
    </location>
</feature>
<name>U5QP49_GLOK1</name>
<dbReference type="Pfam" id="PF09150">
    <property type="entry name" value="Carot_N"/>
    <property type="match status" value="1"/>
</dbReference>
<dbReference type="OrthoDB" id="511607at2"/>
<accession>U5QP49</accession>
<dbReference type="RefSeq" id="WP_023176060.1">
    <property type="nucleotide sequence ID" value="NC_022600.1"/>
</dbReference>
<dbReference type="AlphaFoldDB" id="U5QP49"/>
<feature type="region of interest" description="Disordered" evidence="2">
    <location>
        <begin position="1"/>
        <end position="79"/>
    </location>
</feature>
<evidence type="ECO:0000313" key="4">
    <source>
        <dbReference type="EMBL" id="AGY60673.1"/>
    </source>
</evidence>
<dbReference type="GO" id="GO:0016037">
    <property type="term" value="P:light absorption"/>
    <property type="evidence" value="ECO:0007669"/>
    <property type="project" value="UniProtKB-UniRule"/>
</dbReference>
<dbReference type="STRING" id="1183438.GKIL_4427"/>
<dbReference type="InterPro" id="IPR036917">
    <property type="entry name" value="Orange_carotenoid-bd_N_sf"/>
</dbReference>
<dbReference type="GO" id="GO:0030089">
    <property type="term" value="C:phycobilisome"/>
    <property type="evidence" value="ECO:0007669"/>
    <property type="project" value="UniProtKB-UniRule"/>
</dbReference>
<dbReference type="Gene3D" id="1.10.2090.10">
    <property type="entry name" value="Orange carotenoid-binding protein, N-terminal domain"/>
    <property type="match status" value="1"/>
</dbReference>
<gene>
    <name evidence="4" type="ORF">GKIL_4427</name>
</gene>
<organism evidence="4 5">
    <name type="scientific">Gloeobacter kilaueensis (strain ATCC BAA-2537 / CCAP 1431/1 / ULC 316 / JS1)</name>
    <dbReference type="NCBI Taxonomy" id="1183438"/>
    <lineage>
        <taxon>Bacteria</taxon>
        <taxon>Bacillati</taxon>
        <taxon>Cyanobacteriota</taxon>
        <taxon>Cyanophyceae</taxon>
        <taxon>Gloeobacterales</taxon>
        <taxon>Gloeobacteraceae</taxon>
        <taxon>Gloeobacter</taxon>
    </lineage>
</organism>
<evidence type="ECO:0000256" key="2">
    <source>
        <dbReference type="SAM" id="MobiDB-lite"/>
    </source>
</evidence>
<evidence type="ECO:0000313" key="5">
    <source>
        <dbReference type="Proteomes" id="UP000017396"/>
    </source>
</evidence>
<keyword evidence="1" id="KW-0793">Thylakoid</keyword>
<protein>
    <recommendedName>
        <fullName evidence="3">OCP N-terminal domain-containing protein</fullName>
    </recommendedName>
</protein>
<reference evidence="4 5" key="1">
    <citation type="journal article" date="2013" name="PLoS ONE">
        <title>Cultivation and Complete Genome Sequencing of Gloeobacter kilaueensis sp. nov., from a Lava Cave in Kilauea Caldera, Hawai'i.</title>
        <authorList>
            <person name="Saw J.H."/>
            <person name="Schatz M."/>
            <person name="Brown M.V."/>
            <person name="Kunkel D.D."/>
            <person name="Foster J.S."/>
            <person name="Shick H."/>
            <person name="Christensen S."/>
            <person name="Hou S."/>
            <person name="Wan X."/>
            <person name="Donachie S.P."/>
        </authorList>
    </citation>
    <scope>NUCLEOTIDE SEQUENCE [LARGE SCALE GENOMIC DNA]</scope>
    <source>
        <strain evidence="5">JS</strain>
    </source>
</reference>
<evidence type="ECO:0000256" key="1">
    <source>
        <dbReference type="PROSITE-ProRule" id="PRU01109"/>
    </source>
</evidence>
<dbReference type="HOGENOM" id="CLU_075069_1_0_3"/>
<dbReference type="eggNOG" id="COG3631">
    <property type="taxonomic scope" value="Bacteria"/>
</dbReference>
<keyword evidence="1" id="KW-0605">Phycobilisome</keyword>
<keyword evidence="1" id="KW-0472">Membrane</keyword>
<feature type="compositionally biased region" description="Basic and acidic residues" evidence="2">
    <location>
        <begin position="1"/>
        <end position="13"/>
    </location>
</feature>
<sequence>MDENTKNIDRAFEEGQQLSDPAGSAPHQTSISGAQEAGASSTGAVPAYEQRQVPTNTTDSDSEKVFHEGANQGSGNYSVSSERISDIVDKTLSTQTPGTVRSEGLQQVRDQFDALDVDAKLAVLYYVYVEMGKSVTPAAPAAADRLRVQDFFNGFDALGQGEAQLEAMRALVRGDDTALGQTYGNFTENDKLFTWFLLAERMGKDVIDVPADYKLSEDGNRALEAIKQLDFEQQITLLRDIAYAMGRTSSEYSR</sequence>
<feature type="domain" description="OCP N-terminal" evidence="3">
    <location>
        <begin position="102"/>
        <end position="253"/>
    </location>
</feature>
<evidence type="ECO:0000259" key="3">
    <source>
        <dbReference type="PROSITE" id="PS51773"/>
    </source>
</evidence>
<comment type="similarity">
    <text evidence="1">Belongs to the orange carotenoid-binding protein family.</text>
</comment>
<dbReference type="SUPFAM" id="SSF81930">
    <property type="entry name" value="Orange carotenoid protein, N-terminal domain"/>
    <property type="match status" value="1"/>
</dbReference>
<dbReference type="KEGG" id="glj:GKIL_4427"/>
<dbReference type="PROSITE" id="PS51773">
    <property type="entry name" value="OCP_N"/>
    <property type="match status" value="1"/>
</dbReference>
<dbReference type="EMBL" id="CP003587">
    <property type="protein sequence ID" value="AGY60673.1"/>
    <property type="molecule type" value="Genomic_DNA"/>
</dbReference>
<keyword evidence="5" id="KW-1185">Reference proteome</keyword>
<dbReference type="GO" id="GO:0031404">
    <property type="term" value="F:chloride ion binding"/>
    <property type="evidence" value="ECO:0007669"/>
    <property type="project" value="InterPro"/>
</dbReference>
<keyword evidence="1" id="KW-0157">Chromophore</keyword>
<proteinExistence type="inferred from homology"/>
<dbReference type="Proteomes" id="UP000017396">
    <property type="component" value="Chromosome"/>
</dbReference>
<dbReference type="InterPro" id="IPR015233">
    <property type="entry name" value="Orange_carotenoid-bd_N"/>
</dbReference>